<dbReference type="Proteomes" id="UP000050833">
    <property type="component" value="Unassembled WGS sequence"/>
</dbReference>
<dbReference type="EMBL" id="LLKB01000001">
    <property type="protein sequence ID" value="KQC85765.1"/>
    <property type="molecule type" value="Genomic_DNA"/>
</dbReference>
<reference evidence="2 3" key="1">
    <citation type="submission" date="2015-10" db="EMBL/GenBank/DDBJ databases">
        <title>Butyribacter intestini gen. nov., sp. nov., a butyric acid-producing bacterium of the family Lachnospiraceae isolated from the human faeces.</title>
        <authorList>
            <person name="Zou Y."/>
            <person name="Xue W."/>
            <person name="Luo G."/>
            <person name="Lv M."/>
        </authorList>
    </citation>
    <scope>NUCLEOTIDE SEQUENCE [LARGE SCALE GENOMIC DNA]</scope>
    <source>
        <strain evidence="2 3">TF01-11</strain>
    </source>
</reference>
<name>A0AAW3JUD8_9FIRM</name>
<keyword evidence="1" id="KW-0812">Transmembrane</keyword>
<feature type="transmembrane region" description="Helical" evidence="1">
    <location>
        <begin position="12"/>
        <end position="33"/>
    </location>
</feature>
<keyword evidence="3" id="KW-1185">Reference proteome</keyword>
<dbReference type="AlphaFoldDB" id="A0AAW3JUD8"/>
<evidence type="ECO:0000313" key="3">
    <source>
        <dbReference type="Proteomes" id="UP000050833"/>
    </source>
</evidence>
<dbReference type="CDD" id="cd09911">
    <property type="entry name" value="Lin0431_like"/>
    <property type="match status" value="1"/>
</dbReference>
<protein>
    <recommendedName>
        <fullName evidence="4">NusG domain-containing protein</fullName>
    </recommendedName>
</protein>
<keyword evidence="1" id="KW-1133">Transmembrane helix</keyword>
<sequence>MNLQDTKKRNDIILIICVVVAAVICFAAYKLYFNKSGKFVTVKVDGKVTASYPIDVDKTVTINGVNGGKNVLKISGGTADMTEADCPDQTCVKKHSIRYEGETIVCLPHKVVISIDHSSNDKTDDDAPDAVVK</sequence>
<gene>
    <name evidence="2" type="ORF">APZ18_00730</name>
</gene>
<keyword evidence="1" id="KW-0472">Membrane</keyword>
<proteinExistence type="predicted"/>
<dbReference type="InterPro" id="IPR038690">
    <property type="entry name" value="NusG_2_sf"/>
</dbReference>
<comment type="caution">
    <text evidence="2">The sequence shown here is derived from an EMBL/GenBank/DDBJ whole genome shotgun (WGS) entry which is preliminary data.</text>
</comment>
<evidence type="ECO:0000256" key="1">
    <source>
        <dbReference type="SAM" id="Phobius"/>
    </source>
</evidence>
<dbReference type="Gene3D" id="2.60.320.10">
    <property type="entry name" value="N-utilization substance G protein NusG, insert domain"/>
    <property type="match status" value="1"/>
</dbReference>
<evidence type="ECO:0000313" key="2">
    <source>
        <dbReference type="EMBL" id="KQC85765.1"/>
    </source>
</evidence>
<dbReference type="RefSeq" id="WP_055940631.1">
    <property type="nucleotide sequence ID" value="NZ_DBGDCA010000341.1"/>
</dbReference>
<dbReference type="Pfam" id="PF07009">
    <property type="entry name" value="NusG_II"/>
    <property type="match status" value="1"/>
</dbReference>
<accession>A0AAW3JUD8</accession>
<evidence type="ECO:0008006" key="4">
    <source>
        <dbReference type="Google" id="ProtNLM"/>
    </source>
</evidence>
<organism evidence="2 3">
    <name type="scientific">Butyribacter intestini</name>
    <dbReference type="NCBI Taxonomy" id="1703332"/>
    <lineage>
        <taxon>Bacteria</taxon>
        <taxon>Bacillati</taxon>
        <taxon>Bacillota</taxon>
        <taxon>Clostridia</taxon>
        <taxon>Lachnospirales</taxon>
        <taxon>Lachnospiraceae</taxon>
        <taxon>Butyribacter</taxon>
    </lineage>
</organism>